<dbReference type="PANTHER" id="PTHR43797">
    <property type="entry name" value="HOMOCYSTEINE/CYSTEINE SYNTHASE"/>
    <property type="match status" value="1"/>
</dbReference>
<dbReference type="InterPro" id="IPR006235">
    <property type="entry name" value="OAc-hSer/O-AcSer_sulfhydrylase"/>
</dbReference>
<keyword evidence="7" id="KW-0472">Membrane</keyword>
<dbReference type="NCBIfam" id="NF004609">
    <property type="entry name" value="PRK05939.1"/>
    <property type="match status" value="1"/>
</dbReference>
<dbReference type="InterPro" id="IPR000277">
    <property type="entry name" value="Cys/Met-Metab_PyrdxlP-dep_enz"/>
</dbReference>
<dbReference type="Gene3D" id="3.90.1150.10">
    <property type="entry name" value="Aspartate Aminotransferase, domain 1"/>
    <property type="match status" value="1"/>
</dbReference>
<dbReference type="InterPro" id="IPR015422">
    <property type="entry name" value="PyrdxlP-dep_Trfase_small"/>
</dbReference>
<proteinExistence type="inferred from homology"/>
<dbReference type="InterPro" id="IPR015421">
    <property type="entry name" value="PyrdxlP-dep_Trfase_major"/>
</dbReference>
<dbReference type="GO" id="GO:0005737">
    <property type="term" value="C:cytoplasm"/>
    <property type="evidence" value="ECO:0007669"/>
    <property type="project" value="TreeGrafter"/>
</dbReference>
<keyword evidence="4 5" id="KW-0663">Pyridoxal phosphate</keyword>
<dbReference type="OrthoDB" id="9805807at2"/>
<accession>A0A261R450</accession>
<comment type="similarity">
    <text evidence="2 6">Belongs to the trans-sulfuration enzymes family.</text>
</comment>
<keyword evidence="3" id="KW-0808">Transferase</keyword>
<evidence type="ECO:0000256" key="6">
    <source>
        <dbReference type="RuleBase" id="RU362118"/>
    </source>
</evidence>
<evidence type="ECO:0000313" key="8">
    <source>
        <dbReference type="EMBL" id="OZI19390.1"/>
    </source>
</evidence>
<feature type="modified residue" description="N6-(pyridoxal phosphate)lysine" evidence="5">
    <location>
        <position position="205"/>
    </location>
</feature>
<comment type="caution">
    <text evidence="8">The sequence shown here is derived from an EMBL/GenBank/DDBJ whole genome shotgun (WGS) entry which is preliminary data.</text>
</comment>
<dbReference type="InterPro" id="IPR015424">
    <property type="entry name" value="PyrdxlP-dep_Trfase"/>
</dbReference>
<gene>
    <name evidence="8" type="ORF">CAL26_17330</name>
</gene>
<dbReference type="Gene3D" id="3.40.640.10">
    <property type="entry name" value="Type I PLP-dependent aspartate aminotransferase-like (Major domain)"/>
    <property type="match status" value="1"/>
</dbReference>
<keyword evidence="7" id="KW-0812">Transmembrane</keyword>
<protein>
    <recommendedName>
        <fullName evidence="10">Cystathionine gamma-synthase family protein</fullName>
    </recommendedName>
</protein>
<dbReference type="GO" id="GO:0019346">
    <property type="term" value="P:transsulfuration"/>
    <property type="evidence" value="ECO:0007669"/>
    <property type="project" value="InterPro"/>
</dbReference>
<dbReference type="SUPFAM" id="SSF53383">
    <property type="entry name" value="PLP-dependent transferases"/>
    <property type="match status" value="1"/>
</dbReference>
<dbReference type="STRING" id="1416803.CAL13_08255"/>
<dbReference type="GO" id="GO:0030170">
    <property type="term" value="F:pyridoxal phosphate binding"/>
    <property type="evidence" value="ECO:0007669"/>
    <property type="project" value="InterPro"/>
</dbReference>
<evidence type="ECO:0000256" key="3">
    <source>
        <dbReference type="ARBA" id="ARBA00022679"/>
    </source>
</evidence>
<feature type="transmembrane region" description="Helical" evidence="7">
    <location>
        <begin position="75"/>
        <end position="96"/>
    </location>
</feature>
<dbReference type="PANTHER" id="PTHR43797:SF2">
    <property type="entry name" value="HOMOCYSTEINE_CYSTEINE SYNTHASE"/>
    <property type="match status" value="1"/>
</dbReference>
<dbReference type="Pfam" id="PF01053">
    <property type="entry name" value="Cys_Met_Meta_PP"/>
    <property type="match status" value="1"/>
</dbReference>
<dbReference type="GO" id="GO:0003961">
    <property type="term" value="F:O-acetylhomoserine aminocarboxypropyltransferase activity"/>
    <property type="evidence" value="ECO:0007669"/>
    <property type="project" value="TreeGrafter"/>
</dbReference>
<dbReference type="AlphaFoldDB" id="A0A261R450"/>
<sequence length="414" mass="44542">MDKSGFTTTILHSDRRDDVEHGAVHKPIHVSSEYGYADAQELAAVFQGKSGYTYARQGTPTTAALEARVTKMEKGVATVSFATGMAALAAVFTTLLRAGDHLVSSQFIFGNTNSLFGTLVELGVEITFVDATDAEQVKAALRPNTRMVFVETIANPGTQVADLVTIGSLCRDRGLVYLVDNTLTSPWILRGIDVQASLVMNSLSKYIGGHGNALGGTITDTGLFDWSGYPNIFESYRKGPPTGWGLLQIKKKGLRDMGGTLAADAAHRIAVGSETLALRMRKHCDNALALARMLDAHPGVAKVFYPGLPSHPQHARAAELFDGCFGALMGVELVDGIDCFGFLNRLRVVILATHLGDTRTLALPAAHTIYYEMGAQRRAQMGIADSFIRVSVGIEDEEDLLGDFDQALRACMNT</sequence>
<dbReference type="GO" id="GO:0006535">
    <property type="term" value="P:cysteine biosynthetic process from serine"/>
    <property type="evidence" value="ECO:0007669"/>
    <property type="project" value="TreeGrafter"/>
</dbReference>
<keyword evidence="7" id="KW-1133">Transmembrane helix</keyword>
<name>A0A261R450_9BORD</name>
<dbReference type="Proteomes" id="UP000216857">
    <property type="component" value="Unassembled WGS sequence"/>
</dbReference>
<reference evidence="8" key="1">
    <citation type="submission" date="2017-05" db="EMBL/GenBank/DDBJ databases">
        <title>Complete and WGS of Bordetella genogroups.</title>
        <authorList>
            <person name="Spilker T."/>
            <person name="Lipuma J."/>
        </authorList>
    </citation>
    <scope>NUCLEOTIDE SEQUENCE</scope>
    <source>
        <strain evidence="8">AU21707</strain>
    </source>
</reference>
<dbReference type="RefSeq" id="WP_094848046.1">
    <property type="nucleotide sequence ID" value="NZ_NEVJ01000003.1"/>
</dbReference>
<dbReference type="EMBL" id="NEVJ01000003">
    <property type="protein sequence ID" value="OZI19390.1"/>
    <property type="molecule type" value="Genomic_DNA"/>
</dbReference>
<organism evidence="8 9">
    <name type="scientific">Bordetella genomosp. 9</name>
    <dbReference type="NCBI Taxonomy" id="1416803"/>
    <lineage>
        <taxon>Bacteria</taxon>
        <taxon>Pseudomonadati</taxon>
        <taxon>Pseudomonadota</taxon>
        <taxon>Betaproteobacteria</taxon>
        <taxon>Burkholderiales</taxon>
        <taxon>Alcaligenaceae</taxon>
        <taxon>Bordetella</taxon>
    </lineage>
</organism>
<evidence type="ECO:0000313" key="9">
    <source>
        <dbReference type="Proteomes" id="UP000216857"/>
    </source>
</evidence>
<dbReference type="FunFam" id="3.40.640.10:FF:000046">
    <property type="entry name" value="Cystathionine gamma-lyase"/>
    <property type="match status" value="1"/>
</dbReference>
<evidence type="ECO:0000256" key="2">
    <source>
        <dbReference type="ARBA" id="ARBA00009077"/>
    </source>
</evidence>
<evidence type="ECO:0000256" key="5">
    <source>
        <dbReference type="PIRSR" id="PIRSR001434-2"/>
    </source>
</evidence>
<evidence type="ECO:0008006" key="10">
    <source>
        <dbReference type="Google" id="ProtNLM"/>
    </source>
</evidence>
<dbReference type="GO" id="GO:0004124">
    <property type="term" value="F:cysteine synthase activity"/>
    <property type="evidence" value="ECO:0007669"/>
    <property type="project" value="TreeGrafter"/>
</dbReference>
<evidence type="ECO:0000256" key="1">
    <source>
        <dbReference type="ARBA" id="ARBA00001933"/>
    </source>
</evidence>
<comment type="cofactor">
    <cofactor evidence="1 6">
        <name>pyridoxal 5'-phosphate</name>
        <dbReference type="ChEBI" id="CHEBI:597326"/>
    </cofactor>
</comment>
<dbReference type="PIRSF" id="PIRSF001434">
    <property type="entry name" value="CGS"/>
    <property type="match status" value="1"/>
</dbReference>
<evidence type="ECO:0000256" key="4">
    <source>
        <dbReference type="ARBA" id="ARBA00022898"/>
    </source>
</evidence>
<dbReference type="GO" id="GO:0071269">
    <property type="term" value="P:L-homocysteine biosynthetic process"/>
    <property type="evidence" value="ECO:0007669"/>
    <property type="project" value="TreeGrafter"/>
</dbReference>
<keyword evidence="9" id="KW-1185">Reference proteome</keyword>
<evidence type="ECO:0000256" key="7">
    <source>
        <dbReference type="SAM" id="Phobius"/>
    </source>
</evidence>